<protein>
    <submittedName>
        <fullName evidence="4">Calcineurin-like phosphoesterase</fullName>
    </submittedName>
</protein>
<proteinExistence type="predicted"/>
<organism evidence="4 5">
    <name type="scientific">Aureococcus anophagefferens</name>
    <name type="common">Harmful bloom alga</name>
    <dbReference type="NCBI Taxonomy" id="44056"/>
    <lineage>
        <taxon>Eukaryota</taxon>
        <taxon>Sar</taxon>
        <taxon>Stramenopiles</taxon>
        <taxon>Ochrophyta</taxon>
        <taxon>Pelagophyceae</taxon>
        <taxon>Pelagomonadales</taxon>
        <taxon>Pelagomonadaceae</taxon>
        <taxon>Aureococcus</taxon>
    </lineage>
</organism>
<dbReference type="Gene3D" id="2.30.30.140">
    <property type="match status" value="1"/>
</dbReference>
<feature type="region of interest" description="Disordered" evidence="1">
    <location>
        <begin position="1949"/>
        <end position="1970"/>
    </location>
</feature>
<sequence length="2213" mass="237797">MTTAVDFCFVDAEDEPVELERFYFTIFDVDQQRKENRHSELLCVDSDQYDSYVLAGATSLDIEERDVACDGSPGASTTFASTSAGFECDNPTDAQNLGEVSYTPAPTATASPTVEPSSPLPSASPAPSAPTAAPSTLWNICDGPEYELYIEGSILKANNLGGVGPGDDSDEVLRYSEVTEKDGRPVDLVVSVQDGHEYEVADNYAFDEYVLRDSTSLNVETHDTACDGSEGSSVTFASTAAGFICDNPTDPQQLGQIFCADQRPAARLREILTTDTTGEECDQCVDQGFDEYFPIDQAERSVMFVFRAPRSSFDLSYTLPCVDCFLDATTGFNGGRNFLFGGSSSLCIWPTPTPTVATTEYWGICDGPEYEPAYELSIDATEITMNNLGGVGPNADDDPVLRYAHVTEKDERPVDLVVSVRDGHEYLTADNFAEYQGAWEMFGQINVRDDSTAHLTFSFVDSETSAPVVLERFYVTVFDIDQQRSENRHTERLCVDNDQYDEYVLRESASLVFEAQDTACDGSEGSSVTFQNDIGEDCDQCIDQGFDEYFPIDQAERSVMFVFRAPRSSFDLSYTLPCVDCFLDATTGFNGGRNFLFGGSSSLCVWPTPAPTSRPSDAPTRVPATPTAVPTSSAPTTDDFYWHTCEDPFHDFSLENDVAGAGELLRFAAATTLDGAAVDLVVAAADGAAGDGVSGATRDKFGFVGVPDDARVDLELAFEDAGGDAVALRRFYVSVVDIDVEAGRREELCVDDGEYDEYVLGKNSSLSVEARDAACDGGPGASTVFAATEAGFSCDDPTNPMRLNTVFCEECRECLDDGLELVSALAFPVVHTERGVMFVLREKRSAMRLSYAVACDGCEAGGASGMLFAGASSLCTFESEAWETCNDGDATLQLEGAELVSNNLGGAGPVFSDPEVLRYAGVVERTDDSPVDLVVSAVDGAYRTADNYALYQGLWNQYGQINVRDNSTARLRFSFVDAATDLAVGLERFYVTIFDIDQQRKPNRHREMLCIDDDQYEDYVLGGDPTLDVSSSPRRCDGSAGSTSTSFLSTAAGFICDNPSGAASDPLDLGTVVCAECDQCVAQGFDAYFPINQADRSVMFTFEKERMSFDLSYTLPCEDCFLEELTGFNGGRNFLFGGESSLCAWPTMAPTAPAWVTCSGSDVALEIEGAELVANNLGGAGPAFGDEPVLRYADVWRGDGSPVDLVVSVQEGTDYAVADDYANYQGLWNQYGQINVRDNSTAHLVFSFVDSATERPVGLERFYFTIFDIDQQRNENRHREMLCAASASTKRGAPMLTLDRAGIDDDQYDDYVLGGDPTLEISRRATRCDGSAGASTTFLSTAAGFECDNPQDPQFLGTVACEDCAQCVDQGFDEYFPIDQADRSVMFTFREARDSFTLSYTLPCADCFLDATTGFNGGRNFLFGGESSLCAWPTPAPTAPADAWPACDGAAYDFDLSAATLAANDLGGAGPDAGDAPVIRYAGATVKDARPVDLEVSAVGEYLPADDLAGQGLDGAVGRVSVRDNSTARLRFAFKDGYDGGSVDLAEFYVTFLDLDGDADPRRHRETLCVDDDAFDDYVVSENSELAVAARERRCDGSRGSSVTFSSTAAGFDCDDAAAPDDLELVTCARCDECAAEGLDAFFPVDQRDRAVMLVFREPRASFEVSYGVPCLDCLTPDLVGFHGGRHASFAGASSLCSWPTSAPTLSPKPSTRPTVTNVTGAPSTSPAPSLSPAPTASVAPSAAAPDVLVLSQDSASSEAQEVTVLVAGAEVRACPLSMVLLSGLAATAAVGAVRARVPMVDKVPTGPETTAALLGGIADAGMDAAFMCEQYHRENNRAFFWASLLAALAHSTLGSALLLRLVRHARRRDLLDGALMGEHRSLFAAVLVFATTHKADLGKLLPWRRSAGAELYDVEHRDGTVERRVGEELLRQREKMAAAVVGGGPAAADAVEVSSDDEPPADDGRPLKRGARVEARYAGGDDLYFRGRVVAVSPAGDLFDVRYDHGETEACVHRSRLRRVSGFEAGAVVDYQAPEGSWRRCKVVKARGRRGSAAEKFGYPSSALFAAATASTVIGCAAQLAVKVAAVAYGRRDAVTVINLSSNACTMLYALLSVLRLARSRLYRRRGRKATAHDTGVEIWRLVEALVVEDDDDDKKPAVRDAVELPAIEKKMLEDARDPFEEIEDAEAIRIDFEAESPAKNDLTCGCGPAAM</sequence>
<feature type="transmembrane region" description="Helical" evidence="2">
    <location>
        <begin position="2095"/>
        <end position="2119"/>
    </location>
</feature>
<accession>A0ABR1FSB5</accession>
<evidence type="ECO:0000259" key="3">
    <source>
        <dbReference type="SMART" id="SM00333"/>
    </source>
</evidence>
<gene>
    <name evidence="4" type="ORF">SO694_000910124</name>
</gene>
<keyword evidence="2" id="KW-0472">Membrane</keyword>
<feature type="region of interest" description="Disordered" evidence="1">
    <location>
        <begin position="1702"/>
        <end position="1739"/>
    </location>
</feature>
<feature type="transmembrane region" description="Helical" evidence="2">
    <location>
        <begin position="2058"/>
        <end position="2083"/>
    </location>
</feature>
<evidence type="ECO:0000256" key="1">
    <source>
        <dbReference type="SAM" id="MobiDB-lite"/>
    </source>
</evidence>
<feature type="compositionally biased region" description="Pro residues" evidence="1">
    <location>
        <begin position="118"/>
        <end position="128"/>
    </location>
</feature>
<keyword evidence="5" id="KW-1185">Reference proteome</keyword>
<comment type="caution">
    <text evidence="4">The sequence shown here is derived from an EMBL/GenBank/DDBJ whole genome shotgun (WGS) entry which is preliminary data.</text>
</comment>
<evidence type="ECO:0000256" key="2">
    <source>
        <dbReference type="SAM" id="Phobius"/>
    </source>
</evidence>
<feature type="compositionally biased region" description="Low complexity" evidence="1">
    <location>
        <begin position="1722"/>
        <end position="1739"/>
    </location>
</feature>
<feature type="compositionally biased region" description="Polar residues" evidence="1">
    <location>
        <begin position="1702"/>
        <end position="1721"/>
    </location>
</feature>
<feature type="compositionally biased region" description="Low complexity" evidence="1">
    <location>
        <begin position="618"/>
        <end position="633"/>
    </location>
</feature>
<evidence type="ECO:0000313" key="5">
    <source>
        <dbReference type="Proteomes" id="UP001363151"/>
    </source>
</evidence>
<feature type="region of interest" description="Disordered" evidence="1">
    <location>
        <begin position="611"/>
        <end position="633"/>
    </location>
</feature>
<name>A0ABR1FSB5_AURAN</name>
<reference evidence="4 5" key="1">
    <citation type="submission" date="2024-03" db="EMBL/GenBank/DDBJ databases">
        <title>Aureococcus anophagefferens CCMP1851 and Kratosvirus quantuckense: Draft genome of a second virus-susceptible host strain in the model system.</title>
        <authorList>
            <person name="Chase E."/>
            <person name="Truchon A.R."/>
            <person name="Schepens W."/>
            <person name="Wilhelm S.W."/>
        </authorList>
    </citation>
    <scope>NUCLEOTIDE SEQUENCE [LARGE SCALE GENOMIC DNA]</scope>
    <source>
        <strain evidence="4 5">CCMP1851</strain>
    </source>
</reference>
<evidence type="ECO:0000313" key="4">
    <source>
        <dbReference type="EMBL" id="KAK7237068.1"/>
    </source>
</evidence>
<feature type="domain" description="Tudor" evidence="3">
    <location>
        <begin position="1966"/>
        <end position="2026"/>
    </location>
</feature>
<feature type="compositionally biased region" description="Low complexity" evidence="1">
    <location>
        <begin position="101"/>
        <end position="117"/>
    </location>
</feature>
<feature type="region of interest" description="Disordered" evidence="1">
    <location>
        <begin position="82"/>
        <end position="132"/>
    </location>
</feature>
<feature type="transmembrane region" description="Helical" evidence="2">
    <location>
        <begin position="1839"/>
        <end position="1860"/>
    </location>
</feature>
<keyword evidence="2" id="KW-1133">Transmembrane helix</keyword>
<dbReference type="SMART" id="SM00333">
    <property type="entry name" value="TUDOR"/>
    <property type="match status" value="1"/>
</dbReference>
<dbReference type="Proteomes" id="UP001363151">
    <property type="component" value="Unassembled WGS sequence"/>
</dbReference>
<dbReference type="InterPro" id="IPR002999">
    <property type="entry name" value="Tudor"/>
</dbReference>
<dbReference type="EMBL" id="JBBJCI010000255">
    <property type="protein sequence ID" value="KAK7237068.1"/>
    <property type="molecule type" value="Genomic_DNA"/>
</dbReference>
<keyword evidence="2" id="KW-0812">Transmembrane</keyword>
<dbReference type="CDD" id="cd20379">
    <property type="entry name" value="Tudor_dTUD-like"/>
    <property type="match status" value="1"/>
</dbReference>